<dbReference type="EMBL" id="FCNY02000001">
    <property type="protein sequence ID" value="SAL09211.1"/>
    <property type="molecule type" value="Genomic_DNA"/>
</dbReference>
<keyword evidence="2" id="KW-1185">Reference proteome</keyword>
<evidence type="ECO:0000313" key="2">
    <source>
        <dbReference type="Proteomes" id="UP000054740"/>
    </source>
</evidence>
<organism evidence="1 2">
    <name type="scientific">Caballeronia cordobensis</name>
    <name type="common">Burkholderia cordobensis</name>
    <dbReference type="NCBI Taxonomy" id="1353886"/>
    <lineage>
        <taxon>Bacteria</taxon>
        <taxon>Pseudomonadati</taxon>
        <taxon>Pseudomonadota</taxon>
        <taxon>Betaproteobacteria</taxon>
        <taxon>Burkholderiales</taxon>
        <taxon>Burkholderiaceae</taxon>
        <taxon>Caballeronia</taxon>
    </lineage>
</organism>
<accession>A0A158ENR2</accession>
<name>A0A158ENR2_CABCO</name>
<reference evidence="2" key="1">
    <citation type="submission" date="2016-01" db="EMBL/GenBank/DDBJ databases">
        <authorList>
            <person name="Peeters C."/>
        </authorList>
    </citation>
    <scope>NUCLEOTIDE SEQUENCE [LARGE SCALE GENOMIC DNA]</scope>
</reference>
<dbReference type="AlphaFoldDB" id="A0A158ENR2"/>
<evidence type="ECO:0008006" key="3">
    <source>
        <dbReference type="Google" id="ProtNLM"/>
    </source>
</evidence>
<protein>
    <recommendedName>
        <fullName evidence="3">Zinc-ribbon domain-containing protein</fullName>
    </recommendedName>
</protein>
<sequence>MDEAATYRDQMLQSAGATVIPVWECGRGHHWDTALDIAQNVRCMNCASERMTLETKRLREVARVRGGMLLSSSYVDAATPLRWQCAYGHVWEARSDAASRRWCAECARTVFAAYR</sequence>
<evidence type="ECO:0000313" key="1">
    <source>
        <dbReference type="EMBL" id="SAL09211.1"/>
    </source>
</evidence>
<dbReference type="Proteomes" id="UP000054740">
    <property type="component" value="Unassembled WGS sequence"/>
</dbReference>
<gene>
    <name evidence="1" type="ORF">AWB70_00059</name>
</gene>
<proteinExistence type="predicted"/>